<evidence type="ECO:0000313" key="2">
    <source>
        <dbReference type="Proteomes" id="UP000310636"/>
    </source>
</evidence>
<accession>A0A4S4BNW4</accession>
<evidence type="ECO:0000313" key="1">
    <source>
        <dbReference type="EMBL" id="THF76399.1"/>
    </source>
</evidence>
<sequence length="102" mass="11481">MSQRYRITRTFQENAPGAAISLDECKRYFADKPDFAYSPQYTVTGSSSTMTIDGDFFLWSVGESVIPFRHYDGDLYVAITHEAVVPKMVEIASELRADITEG</sequence>
<keyword evidence="2" id="KW-1185">Reference proteome</keyword>
<reference evidence="1 2" key="1">
    <citation type="submission" date="2019-04" db="EMBL/GenBank/DDBJ databases">
        <title>Cohnella sp. nov. isolated from preserved vegetables.</title>
        <authorList>
            <person name="Lin S.-Y."/>
            <person name="Hung M.-H."/>
            <person name="Young C.-C."/>
        </authorList>
    </citation>
    <scope>NUCLEOTIDE SEQUENCE [LARGE SCALE GENOMIC DNA]</scope>
    <source>
        <strain evidence="1 2">CC-MHH1044</strain>
    </source>
</reference>
<dbReference type="RefSeq" id="WP_136371431.1">
    <property type="nucleotide sequence ID" value="NZ_SSOB01000025.1"/>
</dbReference>
<comment type="caution">
    <text evidence="1">The sequence shown here is derived from an EMBL/GenBank/DDBJ whole genome shotgun (WGS) entry which is preliminary data.</text>
</comment>
<dbReference type="AlphaFoldDB" id="A0A4S4BNW4"/>
<organism evidence="1 2">
    <name type="scientific">Cohnella fermenti</name>
    <dbReference type="NCBI Taxonomy" id="2565925"/>
    <lineage>
        <taxon>Bacteria</taxon>
        <taxon>Bacillati</taxon>
        <taxon>Bacillota</taxon>
        <taxon>Bacilli</taxon>
        <taxon>Bacillales</taxon>
        <taxon>Paenibacillaceae</taxon>
        <taxon>Cohnella</taxon>
    </lineage>
</organism>
<proteinExistence type="predicted"/>
<evidence type="ECO:0008006" key="3">
    <source>
        <dbReference type="Google" id="ProtNLM"/>
    </source>
</evidence>
<dbReference type="EMBL" id="SSOB01000025">
    <property type="protein sequence ID" value="THF76399.1"/>
    <property type="molecule type" value="Genomic_DNA"/>
</dbReference>
<dbReference type="OrthoDB" id="2453499at2"/>
<gene>
    <name evidence="1" type="ORF">E6C55_19205</name>
</gene>
<dbReference type="Proteomes" id="UP000310636">
    <property type="component" value="Unassembled WGS sequence"/>
</dbReference>
<name>A0A4S4BNW4_9BACL</name>
<protein>
    <recommendedName>
        <fullName evidence="3">Excinuclease</fullName>
    </recommendedName>
</protein>